<protein>
    <submittedName>
        <fullName evidence="2">Uncharacterized protein</fullName>
    </submittedName>
</protein>
<dbReference type="RefSeq" id="WP_054653827.1">
    <property type="nucleotide sequence ID" value="NZ_BBFL01000001.1"/>
</dbReference>
<feature type="region of interest" description="Disordered" evidence="1">
    <location>
        <begin position="43"/>
        <end position="62"/>
    </location>
</feature>
<proteinExistence type="predicted"/>
<evidence type="ECO:0000313" key="3">
    <source>
        <dbReference type="Proteomes" id="UP000198402"/>
    </source>
</evidence>
<keyword evidence="3" id="KW-1185">Reference proteome</keyword>
<dbReference type="EMBL" id="BCMG01000001">
    <property type="protein sequence ID" value="GAT17957.1"/>
    <property type="molecule type" value="Genomic_DNA"/>
</dbReference>
<evidence type="ECO:0000256" key="1">
    <source>
        <dbReference type="SAM" id="MobiDB-lite"/>
    </source>
</evidence>
<reference evidence="2 3" key="1">
    <citation type="submission" date="2015-11" db="EMBL/GenBank/DDBJ databases">
        <title>Draft genome sequences of new species of the genus Lactobacillus isolated from orchardgrass silage.</title>
        <authorList>
            <person name="Tohno M."/>
            <person name="Tanizawa Y."/>
            <person name="Arita M."/>
        </authorList>
    </citation>
    <scope>NUCLEOTIDE SEQUENCE [LARGE SCALE GENOMIC DNA]</scope>
    <source>
        <strain evidence="2 3">IWT126</strain>
    </source>
</reference>
<evidence type="ECO:0000313" key="2">
    <source>
        <dbReference type="EMBL" id="GAT17957.1"/>
    </source>
</evidence>
<organism evidence="2 3">
    <name type="scientific">Secundilactobacillus silagei JCM 19001</name>
    <dbReference type="NCBI Taxonomy" id="1302250"/>
    <lineage>
        <taxon>Bacteria</taxon>
        <taxon>Bacillati</taxon>
        <taxon>Bacillota</taxon>
        <taxon>Bacilli</taxon>
        <taxon>Lactobacillales</taxon>
        <taxon>Lactobacillaceae</taxon>
        <taxon>Secundilactobacillus</taxon>
    </lineage>
</organism>
<sequence>MDNEDRRKQYKSLWMQMKRASKQPGFNEEAWQDRLDEYRLRPRGTVAPSKTKQYRREQSQKWRDRLKGGAEYKRLQYNANGLLKRDDVAVDNINELLNLVEDREMEVSPYMQG</sequence>
<gene>
    <name evidence="2" type="ORF">IWT126_00214</name>
</gene>
<name>A0A1Z5H3U3_9LACO</name>
<comment type="caution">
    <text evidence="2">The sequence shown here is derived from an EMBL/GenBank/DDBJ whole genome shotgun (WGS) entry which is preliminary data.</text>
</comment>
<accession>A0A1Z5H3U3</accession>
<dbReference type="Proteomes" id="UP000198402">
    <property type="component" value="Unassembled WGS sequence"/>
</dbReference>
<dbReference type="AlphaFoldDB" id="A0A1Z5H3U3"/>